<evidence type="ECO:0000313" key="2">
    <source>
        <dbReference type="Proteomes" id="UP001066276"/>
    </source>
</evidence>
<dbReference type="AlphaFoldDB" id="A0AAV7MSD5"/>
<gene>
    <name evidence="1" type="ORF">NDU88_003625</name>
</gene>
<organism evidence="1 2">
    <name type="scientific">Pleurodeles waltl</name>
    <name type="common">Iberian ribbed newt</name>
    <dbReference type="NCBI Taxonomy" id="8319"/>
    <lineage>
        <taxon>Eukaryota</taxon>
        <taxon>Metazoa</taxon>
        <taxon>Chordata</taxon>
        <taxon>Craniata</taxon>
        <taxon>Vertebrata</taxon>
        <taxon>Euteleostomi</taxon>
        <taxon>Amphibia</taxon>
        <taxon>Batrachia</taxon>
        <taxon>Caudata</taxon>
        <taxon>Salamandroidea</taxon>
        <taxon>Salamandridae</taxon>
        <taxon>Pleurodelinae</taxon>
        <taxon>Pleurodeles</taxon>
    </lineage>
</organism>
<dbReference type="Proteomes" id="UP001066276">
    <property type="component" value="Chromosome 9"/>
</dbReference>
<sequence length="110" mass="12344">MVYYTDEEEGYMAYSEVSYEHPLEERLVEALDNQVQDSVNQTLIRALRPFTQPLVRLGRQMFAGTLEEALYGNVVTNDVGFAQRASGGGTSLAEVLTQILATSVHQDHEY</sequence>
<protein>
    <submittedName>
        <fullName evidence="1">Uncharacterized protein</fullName>
    </submittedName>
</protein>
<evidence type="ECO:0000313" key="1">
    <source>
        <dbReference type="EMBL" id="KAJ1106222.1"/>
    </source>
</evidence>
<dbReference type="EMBL" id="JANPWB010000013">
    <property type="protein sequence ID" value="KAJ1106222.1"/>
    <property type="molecule type" value="Genomic_DNA"/>
</dbReference>
<keyword evidence="2" id="KW-1185">Reference proteome</keyword>
<proteinExistence type="predicted"/>
<comment type="caution">
    <text evidence="1">The sequence shown here is derived from an EMBL/GenBank/DDBJ whole genome shotgun (WGS) entry which is preliminary data.</text>
</comment>
<reference evidence="1" key="1">
    <citation type="journal article" date="2022" name="bioRxiv">
        <title>Sequencing and chromosome-scale assembly of the giantPleurodeles waltlgenome.</title>
        <authorList>
            <person name="Brown T."/>
            <person name="Elewa A."/>
            <person name="Iarovenko S."/>
            <person name="Subramanian E."/>
            <person name="Araus A.J."/>
            <person name="Petzold A."/>
            <person name="Susuki M."/>
            <person name="Suzuki K.-i.T."/>
            <person name="Hayashi T."/>
            <person name="Toyoda A."/>
            <person name="Oliveira C."/>
            <person name="Osipova E."/>
            <person name="Leigh N.D."/>
            <person name="Simon A."/>
            <person name="Yun M.H."/>
        </authorList>
    </citation>
    <scope>NUCLEOTIDE SEQUENCE</scope>
    <source>
        <strain evidence="1">20211129_DDA</strain>
        <tissue evidence="1">Liver</tissue>
    </source>
</reference>
<name>A0AAV7MSD5_PLEWA</name>
<accession>A0AAV7MSD5</accession>